<keyword evidence="1" id="KW-0812">Transmembrane</keyword>
<dbReference type="Proteomes" id="UP001396334">
    <property type="component" value="Unassembled WGS sequence"/>
</dbReference>
<protein>
    <submittedName>
        <fullName evidence="2">Uncharacterized protein</fullName>
    </submittedName>
</protein>
<reference evidence="2 3" key="1">
    <citation type="journal article" date="2024" name="G3 (Bethesda)">
        <title>Genome assembly of Hibiscus sabdariffa L. provides insights into metabolisms of medicinal natural products.</title>
        <authorList>
            <person name="Kim T."/>
        </authorList>
    </citation>
    <scope>NUCLEOTIDE SEQUENCE [LARGE SCALE GENOMIC DNA]</scope>
    <source>
        <strain evidence="2">TK-2024</strain>
        <tissue evidence="2">Old leaves</tissue>
    </source>
</reference>
<organism evidence="2 3">
    <name type="scientific">Hibiscus sabdariffa</name>
    <name type="common">roselle</name>
    <dbReference type="NCBI Taxonomy" id="183260"/>
    <lineage>
        <taxon>Eukaryota</taxon>
        <taxon>Viridiplantae</taxon>
        <taxon>Streptophyta</taxon>
        <taxon>Embryophyta</taxon>
        <taxon>Tracheophyta</taxon>
        <taxon>Spermatophyta</taxon>
        <taxon>Magnoliopsida</taxon>
        <taxon>eudicotyledons</taxon>
        <taxon>Gunneridae</taxon>
        <taxon>Pentapetalae</taxon>
        <taxon>rosids</taxon>
        <taxon>malvids</taxon>
        <taxon>Malvales</taxon>
        <taxon>Malvaceae</taxon>
        <taxon>Malvoideae</taxon>
        <taxon>Hibiscus</taxon>
    </lineage>
</organism>
<dbReference type="EMBL" id="JBBPBN010000019">
    <property type="protein sequence ID" value="KAK9018281.1"/>
    <property type="molecule type" value="Genomic_DNA"/>
</dbReference>
<accession>A0ABR2RZ80</accession>
<keyword evidence="3" id="KW-1185">Reference proteome</keyword>
<keyword evidence="1" id="KW-1133">Transmembrane helix</keyword>
<evidence type="ECO:0000256" key="1">
    <source>
        <dbReference type="SAM" id="Phobius"/>
    </source>
</evidence>
<evidence type="ECO:0000313" key="3">
    <source>
        <dbReference type="Proteomes" id="UP001396334"/>
    </source>
</evidence>
<gene>
    <name evidence="2" type="ORF">V6N11_001259</name>
</gene>
<evidence type="ECO:0000313" key="2">
    <source>
        <dbReference type="EMBL" id="KAK9018281.1"/>
    </source>
</evidence>
<proteinExistence type="predicted"/>
<comment type="caution">
    <text evidence="2">The sequence shown here is derived from an EMBL/GenBank/DDBJ whole genome shotgun (WGS) entry which is preliminary data.</text>
</comment>
<sequence length="100" mass="11421">MKMKMDGSFYVDPVGMAGGLALWWLNVVSILVLNSGKNVIDTKVSIMREDDWFLTFIYGLPYVDEKQVFCESLAFLRCNSSEKWCVIGDSNMVTRPEEKL</sequence>
<feature type="transmembrane region" description="Helical" evidence="1">
    <location>
        <begin position="20"/>
        <end position="40"/>
    </location>
</feature>
<keyword evidence="1" id="KW-0472">Membrane</keyword>
<name>A0ABR2RZ80_9ROSI</name>